<accession>A0ABM5N1U1</accession>
<evidence type="ECO:0000313" key="2">
    <source>
        <dbReference type="EMBL" id="AFK03294.1"/>
    </source>
</evidence>
<proteinExistence type="inferred from homology"/>
<name>A0ABM5N1U1_EMTOG</name>
<evidence type="ECO:0000256" key="1">
    <source>
        <dbReference type="ARBA" id="ARBA00006484"/>
    </source>
</evidence>
<protein>
    <submittedName>
        <fullName evidence="2">Short-chain dehydrogenase/reductase SDR</fullName>
    </submittedName>
</protein>
<dbReference type="Gene3D" id="3.40.50.720">
    <property type="entry name" value="NAD(P)-binding Rossmann-like Domain"/>
    <property type="match status" value="1"/>
</dbReference>
<dbReference type="Proteomes" id="UP000002875">
    <property type="component" value="Chromosome"/>
</dbReference>
<dbReference type="RefSeq" id="WP_015028991.1">
    <property type="nucleotide sequence ID" value="NC_018748.1"/>
</dbReference>
<comment type="similarity">
    <text evidence="1">Belongs to the short-chain dehydrogenases/reductases (SDR) family.</text>
</comment>
<evidence type="ECO:0000313" key="3">
    <source>
        <dbReference type="Proteomes" id="UP000002875"/>
    </source>
</evidence>
<dbReference type="PRINTS" id="PR00081">
    <property type="entry name" value="GDHRDH"/>
</dbReference>
<dbReference type="Pfam" id="PF13561">
    <property type="entry name" value="adh_short_C2"/>
    <property type="match status" value="1"/>
</dbReference>
<dbReference type="SUPFAM" id="SSF51735">
    <property type="entry name" value="NAD(P)-binding Rossmann-fold domains"/>
    <property type="match status" value="1"/>
</dbReference>
<dbReference type="CDD" id="cd05233">
    <property type="entry name" value="SDR_c"/>
    <property type="match status" value="1"/>
</dbReference>
<gene>
    <name evidence="2" type="ordered locus">Emtol_2156</name>
</gene>
<reference evidence="2 3" key="1">
    <citation type="submission" date="2011-07" db="EMBL/GenBank/DDBJ databases">
        <title>The complete genome of chromosome of Emticicia oligotrophica DSM 17448.</title>
        <authorList>
            <consortium name="US DOE Joint Genome Institute (JGI-PGF)"/>
            <person name="Lucas S."/>
            <person name="Han J."/>
            <person name="Lapidus A."/>
            <person name="Bruce D."/>
            <person name="Goodwin L."/>
            <person name="Pitluck S."/>
            <person name="Peters L."/>
            <person name="Kyrpides N."/>
            <person name="Mavromatis K."/>
            <person name="Ivanova N."/>
            <person name="Ovchinnikova G."/>
            <person name="Teshima H."/>
            <person name="Detter J.C."/>
            <person name="Tapia R."/>
            <person name="Han C."/>
            <person name="Land M."/>
            <person name="Hauser L."/>
            <person name="Markowitz V."/>
            <person name="Cheng J.-F."/>
            <person name="Hugenholtz P."/>
            <person name="Woyke T."/>
            <person name="Wu D."/>
            <person name="Tindall B."/>
            <person name="Pomrenke H."/>
            <person name="Brambilla E."/>
            <person name="Klenk H.-P."/>
            <person name="Eisen J.A."/>
        </authorList>
    </citation>
    <scope>NUCLEOTIDE SEQUENCE [LARGE SCALE GENOMIC DNA]</scope>
    <source>
        <strain evidence="2 3">DSM 17448</strain>
    </source>
</reference>
<dbReference type="PRINTS" id="PR00080">
    <property type="entry name" value="SDRFAMILY"/>
</dbReference>
<dbReference type="InterPro" id="IPR036291">
    <property type="entry name" value="NAD(P)-bd_dom_sf"/>
</dbReference>
<dbReference type="PANTHER" id="PTHR42760">
    <property type="entry name" value="SHORT-CHAIN DEHYDROGENASES/REDUCTASES FAMILY MEMBER"/>
    <property type="match status" value="1"/>
</dbReference>
<sequence length="265" mass="28484">MRLLNKIALITGAGRGIGEAIALGFAREGADIIINEVEGATYAEGVAEKIRAIGRNAEVIYADISKVNEIRSMFAQIREKFGKLNILVNNAGITGWSDFFETDEAIFDKVMGVNLKGTLFCSIEAAKIMRENGGGSIINVSTICAALSVKNLIVYSTSKGGIHAMAEQMAVELAPYNIRVNTFGPGPINVERNLREDPNYRTNWGGVVPLGRTGEPEEMIGPAVFLASDDSSYVSGQLFFVDGAWSVQGKIPTNSMDSQLANSNK</sequence>
<dbReference type="PANTHER" id="PTHR42760:SF132">
    <property type="entry name" value="SHORT-CHAIN DEHYDROGENASE_REDUCTASE FAMILY PROTEIN"/>
    <property type="match status" value="1"/>
</dbReference>
<dbReference type="InterPro" id="IPR002347">
    <property type="entry name" value="SDR_fam"/>
</dbReference>
<dbReference type="EMBL" id="CP002961">
    <property type="protein sequence ID" value="AFK03294.1"/>
    <property type="molecule type" value="Genomic_DNA"/>
</dbReference>
<dbReference type="NCBIfam" id="NF005559">
    <property type="entry name" value="PRK07231.1"/>
    <property type="match status" value="1"/>
</dbReference>
<keyword evidence="3" id="KW-1185">Reference proteome</keyword>
<organism evidence="2 3">
    <name type="scientific">Emticicia oligotrophica (strain DSM 17448 / CIP 109782 / MTCC 6937 / GPTSA100-15)</name>
    <dbReference type="NCBI Taxonomy" id="929562"/>
    <lineage>
        <taxon>Bacteria</taxon>
        <taxon>Pseudomonadati</taxon>
        <taxon>Bacteroidota</taxon>
        <taxon>Cytophagia</taxon>
        <taxon>Cytophagales</taxon>
        <taxon>Leadbetterellaceae</taxon>
        <taxon>Emticicia</taxon>
    </lineage>
</organism>